<dbReference type="AlphaFoldDB" id="A0A438F5A4"/>
<keyword evidence="1" id="KW-0175">Coiled coil</keyword>
<feature type="region of interest" description="Disordered" evidence="2">
    <location>
        <begin position="167"/>
        <end position="188"/>
    </location>
</feature>
<reference evidence="3 5" key="1">
    <citation type="journal article" date="2018" name="PLoS Genet.">
        <title>Population sequencing reveals clonal diversity and ancestral inbreeding in the grapevine cultivar Chardonnay.</title>
        <authorList>
            <person name="Roach M.J."/>
            <person name="Johnson D.L."/>
            <person name="Bohlmann J."/>
            <person name="van Vuuren H.J."/>
            <person name="Jones S.J."/>
            <person name="Pretorius I.S."/>
            <person name="Schmidt S.A."/>
            <person name="Borneman A.R."/>
        </authorList>
    </citation>
    <scope>NUCLEOTIDE SEQUENCE [LARGE SCALE GENOMIC DNA]</scope>
    <source>
        <strain evidence="5">cv. Chardonnay</strain>
        <strain evidence="3">I10V1</strain>
        <tissue evidence="3">Leaf</tissue>
    </source>
</reference>
<evidence type="ECO:0000313" key="5">
    <source>
        <dbReference type="Proteomes" id="UP000288805"/>
    </source>
</evidence>
<protein>
    <submittedName>
        <fullName evidence="3">Uncharacterized protein</fullName>
    </submittedName>
</protein>
<dbReference type="PANTHER" id="PTHR35477">
    <property type="entry name" value="OS06G0728500 PROTEIN"/>
    <property type="match status" value="1"/>
</dbReference>
<evidence type="ECO:0000256" key="1">
    <source>
        <dbReference type="SAM" id="Coils"/>
    </source>
</evidence>
<comment type="caution">
    <text evidence="3">The sequence shown here is derived from an EMBL/GenBank/DDBJ whole genome shotgun (WGS) entry which is preliminary data.</text>
</comment>
<feature type="coiled-coil region" evidence="1">
    <location>
        <begin position="77"/>
        <end position="104"/>
    </location>
</feature>
<dbReference type="Gramene" id="Vitis07g02339.t01">
    <property type="protein sequence ID" value="Vitis07g02339.t01.CDS"/>
    <property type="gene ID" value="Vitis07g02339"/>
</dbReference>
<proteinExistence type="predicted"/>
<dbReference type="OrthoDB" id="1910495at2759"/>
<dbReference type="Proteomes" id="UP000288805">
    <property type="component" value="Unassembled WGS sequence"/>
</dbReference>
<dbReference type="PANTHER" id="PTHR35477:SF1">
    <property type="entry name" value="OS06G0728500 PROTEIN"/>
    <property type="match status" value="1"/>
</dbReference>
<feature type="compositionally biased region" description="Basic and acidic residues" evidence="2">
    <location>
        <begin position="261"/>
        <end position="271"/>
    </location>
</feature>
<evidence type="ECO:0000256" key="2">
    <source>
        <dbReference type="SAM" id="MobiDB-lite"/>
    </source>
</evidence>
<feature type="compositionally biased region" description="Low complexity" evidence="2">
    <location>
        <begin position="169"/>
        <end position="180"/>
    </location>
</feature>
<dbReference type="KEGG" id="vvi:100242269"/>
<feature type="region of interest" description="Disordered" evidence="2">
    <location>
        <begin position="249"/>
        <end position="277"/>
    </location>
</feature>
<dbReference type="EMBL" id="QGNW01001119">
    <property type="protein sequence ID" value="RVW55076.1"/>
    <property type="molecule type" value="Genomic_DNA"/>
</dbReference>
<organism evidence="3 5">
    <name type="scientific">Vitis vinifera</name>
    <name type="common">Grape</name>
    <dbReference type="NCBI Taxonomy" id="29760"/>
    <lineage>
        <taxon>Eukaryota</taxon>
        <taxon>Viridiplantae</taxon>
        <taxon>Streptophyta</taxon>
        <taxon>Embryophyta</taxon>
        <taxon>Tracheophyta</taxon>
        <taxon>Spermatophyta</taxon>
        <taxon>Magnoliopsida</taxon>
        <taxon>eudicotyledons</taxon>
        <taxon>Gunneridae</taxon>
        <taxon>Pentapetalae</taxon>
        <taxon>rosids</taxon>
        <taxon>Vitales</taxon>
        <taxon>Vitaceae</taxon>
        <taxon>Viteae</taxon>
        <taxon>Vitis</taxon>
    </lineage>
</organism>
<evidence type="ECO:0000313" key="3">
    <source>
        <dbReference type="EMBL" id="RVW55076.1"/>
    </source>
</evidence>
<dbReference type="EMBL" id="QGNW01000005">
    <property type="protein sequence ID" value="RVX21233.1"/>
    <property type="molecule type" value="Genomic_DNA"/>
</dbReference>
<gene>
    <name evidence="4" type="ORF">CK203_002000</name>
    <name evidence="3" type="ORF">CK203_067064</name>
</gene>
<sequence>MEANICDINHLDADVLLPPRKRLLAGLKKQSSDGDATLHPSPIAMTSNEFDARLNKLLSSHLKNPSLTPEEIVEASRSAAKAAAKAAEAARAAAEEKAAIAAKAMAAAKSALELIASVSEETSSKERYLKKNKSKKHVPVQLLYKKHQPVENYRTDEELARKLHRAMNSSPRISKNSSSSDWKNHKHKKPKIFPAVEKTRVPNGGMVLEGNSPSTCNGSSIAGDADSQNSAREVYTVKVDERALRSHRADQLETDNGEAGCSKEKNSEALDHLSTTGRKRGRIKLKKLPLSICTIRDRANPKEELKSRSAPMTEENIFKQTVKPTAGNIPLFSVGPSAGSVMPVEATTMWKCQEFKAPACVKQNKVVQS</sequence>
<name>A0A438F5A4_VITVI</name>
<accession>A0A438F5A4</accession>
<evidence type="ECO:0000313" key="4">
    <source>
        <dbReference type="EMBL" id="RVX21233.1"/>
    </source>
</evidence>